<evidence type="ECO:0000313" key="4">
    <source>
        <dbReference type="Proteomes" id="UP000176740"/>
    </source>
</evidence>
<dbReference type="PROSITE" id="PS00409">
    <property type="entry name" value="PROKAR_NTER_METHYL"/>
    <property type="match status" value="1"/>
</dbReference>
<dbReference type="InterPro" id="IPR045584">
    <property type="entry name" value="Pilin-like"/>
</dbReference>
<keyword evidence="2" id="KW-0812">Transmembrane</keyword>
<evidence type="ECO:0008006" key="5">
    <source>
        <dbReference type="Google" id="ProtNLM"/>
    </source>
</evidence>
<evidence type="ECO:0000256" key="1">
    <source>
        <dbReference type="SAM" id="MobiDB-lite"/>
    </source>
</evidence>
<accession>A0A1F5H363</accession>
<dbReference type="EMBL" id="MFBO01000009">
    <property type="protein sequence ID" value="OGD98495.1"/>
    <property type="molecule type" value="Genomic_DNA"/>
</dbReference>
<comment type="caution">
    <text evidence="3">The sequence shown here is derived from an EMBL/GenBank/DDBJ whole genome shotgun (WGS) entry which is preliminary data.</text>
</comment>
<dbReference type="Gene3D" id="3.30.700.10">
    <property type="entry name" value="Glycoprotein, Type 4 Pilin"/>
    <property type="match status" value="1"/>
</dbReference>
<dbReference type="NCBIfam" id="TIGR02532">
    <property type="entry name" value="IV_pilin_GFxxxE"/>
    <property type="match status" value="1"/>
</dbReference>
<dbReference type="Proteomes" id="UP000176740">
    <property type="component" value="Unassembled WGS sequence"/>
</dbReference>
<keyword evidence="2" id="KW-1133">Transmembrane helix</keyword>
<feature type="transmembrane region" description="Helical" evidence="2">
    <location>
        <begin position="37"/>
        <end position="58"/>
    </location>
</feature>
<name>A0A1F5H363_9BACT</name>
<evidence type="ECO:0000313" key="3">
    <source>
        <dbReference type="EMBL" id="OGD98495.1"/>
    </source>
</evidence>
<feature type="region of interest" description="Disordered" evidence="1">
    <location>
        <begin position="183"/>
        <end position="202"/>
    </location>
</feature>
<sequence length="202" mass="21618">MLINSFESTVHRTLKKPSNYRTIELSNLRRRRHGFTLIELLVVIGILTVLLAIVLIAINPAKQFAQANNTQRRSDVNSILNAIHQYAADNKGIITALGIPTGTAIPICDSGGTVTVAECPDPPASTDFCAANLLVSTYLADMPLDPSNSEKDTTDGPTCDVATGYRTGYTVVRNATNRVTVAAPNAEQENAPTPAPTISVTR</sequence>
<reference evidence="3 4" key="1">
    <citation type="journal article" date="2016" name="Nat. Commun.">
        <title>Thousands of microbial genomes shed light on interconnected biogeochemical processes in an aquifer system.</title>
        <authorList>
            <person name="Anantharaman K."/>
            <person name="Brown C.T."/>
            <person name="Hug L.A."/>
            <person name="Sharon I."/>
            <person name="Castelle C.J."/>
            <person name="Probst A.J."/>
            <person name="Thomas B.C."/>
            <person name="Singh A."/>
            <person name="Wilkins M.J."/>
            <person name="Karaoz U."/>
            <person name="Brodie E.L."/>
            <person name="Williams K.H."/>
            <person name="Hubbard S.S."/>
            <person name="Banfield J.F."/>
        </authorList>
    </citation>
    <scope>NUCLEOTIDE SEQUENCE [LARGE SCALE GENOMIC DNA]</scope>
</reference>
<dbReference type="SUPFAM" id="SSF54523">
    <property type="entry name" value="Pili subunits"/>
    <property type="match status" value="1"/>
</dbReference>
<dbReference type="AlphaFoldDB" id="A0A1F5H363"/>
<protein>
    <recommendedName>
        <fullName evidence="5">Type II secretion system protein GspG C-terminal domain-containing protein</fullName>
    </recommendedName>
</protein>
<dbReference type="STRING" id="1797725.A3A49_00120"/>
<dbReference type="Pfam" id="PF07963">
    <property type="entry name" value="N_methyl"/>
    <property type="match status" value="1"/>
</dbReference>
<proteinExistence type="predicted"/>
<keyword evidence="2" id="KW-0472">Membrane</keyword>
<evidence type="ECO:0000256" key="2">
    <source>
        <dbReference type="SAM" id="Phobius"/>
    </source>
</evidence>
<feature type="compositionally biased region" description="Polar residues" evidence="1">
    <location>
        <begin position="187"/>
        <end position="202"/>
    </location>
</feature>
<dbReference type="InterPro" id="IPR012902">
    <property type="entry name" value="N_methyl_site"/>
</dbReference>
<organism evidence="3 4">
    <name type="scientific">Candidatus Curtissbacteria bacterium RIFCSPLOWO2_01_FULL_38_11b</name>
    <dbReference type="NCBI Taxonomy" id="1797725"/>
    <lineage>
        <taxon>Bacteria</taxon>
        <taxon>Candidatus Curtissiibacteriota</taxon>
    </lineage>
</organism>
<gene>
    <name evidence="3" type="ORF">A3A49_00120</name>
</gene>
<dbReference type="PANTHER" id="PTHR30093">
    <property type="entry name" value="GENERAL SECRETION PATHWAY PROTEIN G"/>
    <property type="match status" value="1"/>
</dbReference>